<evidence type="ECO:0000256" key="2">
    <source>
        <dbReference type="SAM" id="SignalP"/>
    </source>
</evidence>
<dbReference type="GO" id="GO:0005615">
    <property type="term" value="C:extracellular space"/>
    <property type="evidence" value="ECO:0007669"/>
    <property type="project" value="TreeGrafter"/>
</dbReference>
<protein>
    <recommendedName>
        <fullName evidence="3">Fibrinogen C-terminal domain-containing protein</fullName>
    </recommendedName>
</protein>
<evidence type="ECO:0000313" key="4">
    <source>
        <dbReference type="EMBL" id="KAG7480098.1"/>
    </source>
</evidence>
<proteinExistence type="predicted"/>
<dbReference type="SMART" id="SM00186">
    <property type="entry name" value="FBG"/>
    <property type="match status" value="1"/>
</dbReference>
<reference evidence="4 5" key="1">
    <citation type="journal article" date="2021" name="Sci. Rep.">
        <title>Chromosome anchoring in Senegalese sole (Solea senegalensis) reveals sex-associated markers and genome rearrangements in flatfish.</title>
        <authorList>
            <person name="Guerrero-Cozar I."/>
            <person name="Gomez-Garrido J."/>
            <person name="Berbel C."/>
            <person name="Martinez-Blanch J.F."/>
            <person name="Alioto T."/>
            <person name="Claros M.G."/>
            <person name="Gagnaire P.A."/>
            <person name="Manchado M."/>
        </authorList>
    </citation>
    <scope>NUCLEOTIDE SEQUENCE [LARGE SCALE GENOMIC DNA]</scope>
    <source>
        <strain evidence="4">Sse05_10M</strain>
    </source>
</reference>
<gene>
    <name evidence="4" type="ORF">JOB18_043041</name>
</gene>
<dbReference type="GO" id="GO:0048251">
    <property type="term" value="P:elastic fiber assembly"/>
    <property type="evidence" value="ECO:0007669"/>
    <property type="project" value="TreeGrafter"/>
</dbReference>
<keyword evidence="5" id="KW-1185">Reference proteome</keyword>
<evidence type="ECO:0000313" key="5">
    <source>
        <dbReference type="Proteomes" id="UP000693946"/>
    </source>
</evidence>
<name>A0AAV6PZR3_SOLSE</name>
<dbReference type="PANTHER" id="PTHR19143">
    <property type="entry name" value="FIBRINOGEN/TENASCIN/ANGIOPOEITIN"/>
    <property type="match status" value="1"/>
</dbReference>
<organism evidence="4 5">
    <name type="scientific">Solea senegalensis</name>
    <name type="common">Senegalese sole</name>
    <dbReference type="NCBI Taxonomy" id="28829"/>
    <lineage>
        <taxon>Eukaryota</taxon>
        <taxon>Metazoa</taxon>
        <taxon>Chordata</taxon>
        <taxon>Craniata</taxon>
        <taxon>Vertebrata</taxon>
        <taxon>Euteleostomi</taxon>
        <taxon>Actinopterygii</taxon>
        <taxon>Neopterygii</taxon>
        <taxon>Teleostei</taxon>
        <taxon>Neoteleostei</taxon>
        <taxon>Acanthomorphata</taxon>
        <taxon>Carangaria</taxon>
        <taxon>Pleuronectiformes</taxon>
        <taxon>Pleuronectoidei</taxon>
        <taxon>Soleidae</taxon>
        <taxon>Solea</taxon>
    </lineage>
</organism>
<dbReference type="InterPro" id="IPR002181">
    <property type="entry name" value="Fibrinogen_a/b/g_C_dom"/>
</dbReference>
<accession>A0AAV6PZR3</accession>
<feature type="region of interest" description="Disordered" evidence="1">
    <location>
        <begin position="454"/>
        <end position="501"/>
    </location>
</feature>
<dbReference type="PROSITE" id="PS51406">
    <property type="entry name" value="FIBRINOGEN_C_2"/>
    <property type="match status" value="1"/>
</dbReference>
<keyword evidence="2" id="KW-0732">Signal</keyword>
<dbReference type="Proteomes" id="UP000693946">
    <property type="component" value="Linkage Group LG8"/>
</dbReference>
<feature type="chain" id="PRO_5043563283" description="Fibrinogen C-terminal domain-containing protein" evidence="2">
    <location>
        <begin position="16"/>
        <end position="501"/>
    </location>
</feature>
<feature type="signal peptide" evidence="2">
    <location>
        <begin position="1"/>
        <end position="15"/>
    </location>
</feature>
<dbReference type="InterPro" id="IPR050373">
    <property type="entry name" value="Fibrinogen_C-term_domain"/>
</dbReference>
<feature type="domain" description="Fibrinogen C-terminal" evidence="3">
    <location>
        <begin position="15"/>
        <end position="148"/>
    </location>
</feature>
<sequence>MGFILFLALIPAAICASVSRPGDCTDVYNGGSEDSGVYTIYTLGPVQVYCNIGCEEESVRWTVIQRRKDGNVNFLRGWDQYRSGFGEPSGGFWLRLENIHLLTQRKSYELKVVMEDFEGNKAYVYYSTFSVGPEEDGYRLQVSGFRNGRRGPAAENTSEDNYFKGSLLPLPCFFFIDHKDWTKLRKRQHLHWFKTLNWTSVLAKGIQSIHPLCSFGFKEHRVKSISSSRSGPVIVCLGYCLFDDCPVEVDIVVQEESSLKALVKFSGSFVHHRWDQDVQRSKCKSVLPLKQTQLNSRSVQRTSDSSDISSLDRLKVYAMPVQDVDLVTVVCCCGRRNTLYVRILLKFRVSVLRCLHERTNSRDKPRYFMRVRHALHIAALGVQASTSGPVEKGHHVACQTDPPTATSTRLTGTQLSMKTLQPHFRSTGTQTNFPSTDVGVGTAAALPFLTSTPIKRPRKRRRTELEEVEEEPAEGSYVDIPVPHDSTYDPVDTLNESADVT</sequence>
<evidence type="ECO:0000256" key="1">
    <source>
        <dbReference type="SAM" id="MobiDB-lite"/>
    </source>
</evidence>
<dbReference type="Pfam" id="PF00147">
    <property type="entry name" value="Fibrinogen_C"/>
    <property type="match status" value="1"/>
</dbReference>
<dbReference type="EMBL" id="JAGKHQ010000020">
    <property type="protein sequence ID" value="KAG7480098.1"/>
    <property type="molecule type" value="Genomic_DNA"/>
</dbReference>
<comment type="caution">
    <text evidence="4">The sequence shown here is derived from an EMBL/GenBank/DDBJ whole genome shotgun (WGS) entry which is preliminary data.</text>
</comment>
<dbReference type="PANTHER" id="PTHR19143:SF225">
    <property type="entry name" value="MICROFIBRIL-ASSOCIATED GLYCOPROTEIN 4"/>
    <property type="match status" value="1"/>
</dbReference>
<evidence type="ECO:0000259" key="3">
    <source>
        <dbReference type="PROSITE" id="PS51406"/>
    </source>
</evidence>
<dbReference type="AlphaFoldDB" id="A0AAV6PZR3"/>